<gene>
    <name evidence="2" type="ORF">NE619_05985</name>
</gene>
<organism evidence="2 3">
    <name type="scientific">Anaerovorax odorimutans</name>
    <dbReference type="NCBI Taxonomy" id="109327"/>
    <lineage>
        <taxon>Bacteria</taxon>
        <taxon>Bacillati</taxon>
        <taxon>Bacillota</taxon>
        <taxon>Clostridia</taxon>
        <taxon>Peptostreptococcales</taxon>
        <taxon>Anaerovoracaceae</taxon>
        <taxon>Anaerovorax</taxon>
    </lineage>
</organism>
<dbReference type="InterPro" id="IPR013108">
    <property type="entry name" value="Amidohydro_3"/>
</dbReference>
<proteinExistence type="predicted"/>
<dbReference type="EMBL" id="JANFXK010000005">
    <property type="protein sequence ID" value="MCQ4636272.1"/>
    <property type="molecule type" value="Genomic_DNA"/>
</dbReference>
<dbReference type="InterPro" id="IPR033932">
    <property type="entry name" value="YtcJ-like"/>
</dbReference>
<dbReference type="Gene3D" id="3.10.310.70">
    <property type="match status" value="1"/>
</dbReference>
<dbReference type="CDD" id="cd01300">
    <property type="entry name" value="YtcJ_like"/>
    <property type="match status" value="1"/>
</dbReference>
<dbReference type="Gene3D" id="2.30.40.10">
    <property type="entry name" value="Urease, subunit C, domain 1"/>
    <property type="match status" value="1"/>
</dbReference>
<dbReference type="SUPFAM" id="SSF51338">
    <property type="entry name" value="Composite domain of metallo-dependent hydrolases"/>
    <property type="match status" value="1"/>
</dbReference>
<dbReference type="Gene3D" id="3.20.20.140">
    <property type="entry name" value="Metal-dependent hydrolases"/>
    <property type="match status" value="1"/>
</dbReference>
<protein>
    <submittedName>
        <fullName evidence="2">Amidohydrolase</fullName>
    </submittedName>
</protein>
<evidence type="ECO:0000259" key="1">
    <source>
        <dbReference type="Pfam" id="PF07969"/>
    </source>
</evidence>
<reference evidence="2 3" key="1">
    <citation type="submission" date="2022-06" db="EMBL/GenBank/DDBJ databases">
        <title>Isolation of gut microbiota from human fecal samples.</title>
        <authorList>
            <person name="Pamer E.G."/>
            <person name="Barat B."/>
            <person name="Waligurski E."/>
            <person name="Medina S."/>
            <person name="Paddock L."/>
            <person name="Mostad J."/>
        </authorList>
    </citation>
    <scope>NUCLEOTIDE SEQUENCE [LARGE SCALE GENOMIC DNA]</scope>
    <source>
        <strain evidence="2 3">SL.3.17</strain>
    </source>
</reference>
<dbReference type="Pfam" id="PF07969">
    <property type="entry name" value="Amidohydro_3"/>
    <property type="match status" value="1"/>
</dbReference>
<dbReference type="PANTHER" id="PTHR22642">
    <property type="entry name" value="IMIDAZOLONEPROPIONASE"/>
    <property type="match status" value="1"/>
</dbReference>
<dbReference type="InterPro" id="IPR032466">
    <property type="entry name" value="Metal_Hydrolase"/>
</dbReference>
<dbReference type="InterPro" id="IPR011059">
    <property type="entry name" value="Metal-dep_hydrolase_composite"/>
</dbReference>
<keyword evidence="3" id="KW-1185">Reference proteome</keyword>
<comment type="caution">
    <text evidence="2">The sequence shown here is derived from an EMBL/GenBank/DDBJ whole genome shotgun (WGS) entry which is preliminary data.</text>
</comment>
<evidence type="ECO:0000313" key="2">
    <source>
        <dbReference type="EMBL" id="MCQ4636272.1"/>
    </source>
</evidence>
<dbReference type="SUPFAM" id="SSF51556">
    <property type="entry name" value="Metallo-dependent hydrolases"/>
    <property type="match status" value="1"/>
</dbReference>
<feature type="domain" description="Amidohydrolase 3" evidence="1">
    <location>
        <begin position="37"/>
        <end position="549"/>
    </location>
</feature>
<dbReference type="PANTHER" id="PTHR22642:SF2">
    <property type="entry name" value="PROTEIN LONG AFTER FAR-RED 3"/>
    <property type="match status" value="1"/>
</dbReference>
<evidence type="ECO:0000313" key="3">
    <source>
        <dbReference type="Proteomes" id="UP001524502"/>
    </source>
</evidence>
<name>A0ABT1RM77_9FIRM</name>
<accession>A0ABT1RM77</accession>
<sequence>MNEKMERAEAIAVNNNKIIAVGKNSDIERYINENTVIIDWKGKTVLPGFIEPHVHLPGNAYNVMYNINLFDAKNLEETMTMIKNFIEEHPERDIYYGRGFMTAVFPGEESGIGPKKERLDAICSDKPVILVDYGGHIAWLNSKALENFDITKETPDMEGGVIEKDPQTGEPWGILKEEAKLLYDEQTFTASERKEALSWCQKILDQYGYTAVLAQRQSGSTDPVPIFDGMAALEDEGGLNIRICVAREIKSSFNEDDQIKDLEEKRREFEKRNGYIKVTTAKFFVDGTVEGGSACLREPYCEALGQGSDYRGELLWEYNRLEKTFIKVLEKGFNIHVHAIGDEAVKEAIDALETAQRKVPGDHRNCITHLQVMREEDIQRMADLGIVACTNPYWHFKDPCVYFEAELPYLGRERAENEYPMKSFKDAGVVITSSADYPVTADPNPFFAVRAGVTRNIYQEDFYKVKKLTDIDDPQYLLKPSERVDVHTMIKAYTINAAYALHMEKEIGSIEPGKFADLIVIDRDVYETDPLEIQDIKVLSKIFDGRVIFNNI</sequence>
<dbReference type="Proteomes" id="UP001524502">
    <property type="component" value="Unassembled WGS sequence"/>
</dbReference>